<dbReference type="Proteomes" id="UP000463051">
    <property type="component" value="Unassembled WGS sequence"/>
</dbReference>
<feature type="chain" id="PRO_5030950485" description="Copper amine oxidase-like N-terminal domain-containing protein" evidence="1">
    <location>
        <begin position="24"/>
        <end position="221"/>
    </location>
</feature>
<keyword evidence="1" id="KW-0732">Signal</keyword>
<organism evidence="2 3">
    <name type="scientific">Paenibacillus monticola</name>
    <dbReference type="NCBI Taxonomy" id="2666075"/>
    <lineage>
        <taxon>Bacteria</taxon>
        <taxon>Bacillati</taxon>
        <taxon>Bacillota</taxon>
        <taxon>Bacilli</taxon>
        <taxon>Bacillales</taxon>
        <taxon>Paenibacillaceae</taxon>
        <taxon>Paenibacillus</taxon>
    </lineage>
</organism>
<sequence length="221" mass="23976">MKFKKVTLMALATLLLGGTVAYGATNEVKAVFTNLKYKVSGVAWTPSAKNSPKPVIINGSTYIPISVITEATKTNIAVDKVSNTLIIGERANSTPLNKESIKFKSRVGYSQNPAYTIFDDKNYEEVIAAPGISYDAEATFYPNKKYQTLTINAFVIGDKGDTAEIHLVNSATNEELKTIMLEPDTGITSTEVNVAGVSEIAVRFKSFDGVDFVVLPTSQYK</sequence>
<name>A0A7X2HB54_9BACL</name>
<dbReference type="AlphaFoldDB" id="A0A7X2HB54"/>
<evidence type="ECO:0008006" key="4">
    <source>
        <dbReference type="Google" id="ProtNLM"/>
    </source>
</evidence>
<gene>
    <name evidence="2" type="ORF">GJB61_28330</name>
</gene>
<feature type="signal peptide" evidence="1">
    <location>
        <begin position="1"/>
        <end position="23"/>
    </location>
</feature>
<accession>A0A7X2HB54</accession>
<dbReference type="EMBL" id="WJXB01000016">
    <property type="protein sequence ID" value="MRN56862.1"/>
    <property type="molecule type" value="Genomic_DNA"/>
</dbReference>
<reference evidence="2 3" key="1">
    <citation type="submission" date="2019-11" db="EMBL/GenBank/DDBJ databases">
        <title>Paenibacillus monticola sp. nov., a novel PGPR strain isolated from mountain sample in China.</title>
        <authorList>
            <person name="Zhao Q."/>
            <person name="Li H.-P."/>
            <person name="Zhang J.-L."/>
        </authorList>
    </citation>
    <scope>NUCLEOTIDE SEQUENCE [LARGE SCALE GENOMIC DNA]</scope>
    <source>
        <strain evidence="2 3">LC-T2</strain>
    </source>
</reference>
<comment type="caution">
    <text evidence="2">The sequence shown here is derived from an EMBL/GenBank/DDBJ whole genome shotgun (WGS) entry which is preliminary data.</text>
</comment>
<evidence type="ECO:0000313" key="2">
    <source>
        <dbReference type="EMBL" id="MRN56862.1"/>
    </source>
</evidence>
<keyword evidence="3" id="KW-1185">Reference proteome</keyword>
<protein>
    <recommendedName>
        <fullName evidence="4">Copper amine oxidase-like N-terminal domain-containing protein</fullName>
    </recommendedName>
</protein>
<evidence type="ECO:0000313" key="3">
    <source>
        <dbReference type="Proteomes" id="UP000463051"/>
    </source>
</evidence>
<proteinExistence type="predicted"/>
<dbReference type="RefSeq" id="WP_154122355.1">
    <property type="nucleotide sequence ID" value="NZ_WJXB01000016.1"/>
</dbReference>
<evidence type="ECO:0000256" key="1">
    <source>
        <dbReference type="SAM" id="SignalP"/>
    </source>
</evidence>